<evidence type="ECO:0000259" key="6">
    <source>
        <dbReference type="Pfam" id="PF03151"/>
    </source>
</evidence>
<name>A0AAV4LZI5_BABCB</name>
<dbReference type="EMBL" id="BPLF01000004">
    <property type="protein sequence ID" value="GIX65133.1"/>
    <property type="molecule type" value="Genomic_DNA"/>
</dbReference>
<keyword evidence="2 5" id="KW-0812">Transmembrane</keyword>
<feature type="transmembrane region" description="Helical" evidence="5">
    <location>
        <begin position="81"/>
        <end position="103"/>
    </location>
</feature>
<dbReference type="Proteomes" id="UP001497744">
    <property type="component" value="Unassembled WGS sequence"/>
</dbReference>
<dbReference type="Pfam" id="PF03151">
    <property type="entry name" value="TPT"/>
    <property type="match status" value="1"/>
</dbReference>
<feature type="domain" description="Sugar phosphate transporter" evidence="6">
    <location>
        <begin position="53"/>
        <end position="336"/>
    </location>
</feature>
<dbReference type="GeneID" id="94196614"/>
<feature type="transmembrane region" description="Helical" evidence="5">
    <location>
        <begin position="234"/>
        <end position="253"/>
    </location>
</feature>
<evidence type="ECO:0000256" key="5">
    <source>
        <dbReference type="SAM" id="Phobius"/>
    </source>
</evidence>
<comment type="caution">
    <text evidence="7">The sequence shown here is derived from an EMBL/GenBank/DDBJ whole genome shotgun (WGS) entry which is preliminary data.</text>
</comment>
<dbReference type="AlphaFoldDB" id="A0AAV4LZI5"/>
<dbReference type="InterPro" id="IPR004853">
    <property type="entry name" value="Sugar_P_trans_dom"/>
</dbReference>
<dbReference type="GO" id="GO:0016020">
    <property type="term" value="C:membrane"/>
    <property type="evidence" value="ECO:0007669"/>
    <property type="project" value="UniProtKB-SubCell"/>
</dbReference>
<protein>
    <submittedName>
        <fullName evidence="7">Triose or hexose phosphate/phosphate translocator, putative</fullName>
    </submittedName>
</protein>
<evidence type="ECO:0000256" key="1">
    <source>
        <dbReference type="ARBA" id="ARBA00004141"/>
    </source>
</evidence>
<evidence type="ECO:0000256" key="4">
    <source>
        <dbReference type="ARBA" id="ARBA00023136"/>
    </source>
</evidence>
<dbReference type="PANTHER" id="PTHR11132">
    <property type="entry name" value="SOLUTE CARRIER FAMILY 35"/>
    <property type="match status" value="1"/>
</dbReference>
<dbReference type="InterPro" id="IPR050186">
    <property type="entry name" value="TPT_transporter"/>
</dbReference>
<feature type="transmembrane region" description="Helical" evidence="5">
    <location>
        <begin position="193"/>
        <end position="214"/>
    </location>
</feature>
<proteinExistence type="predicted"/>
<comment type="subcellular location">
    <subcellularLocation>
        <location evidence="1">Membrane</location>
        <topology evidence="1">Multi-pass membrane protein</topology>
    </subcellularLocation>
</comment>
<reference evidence="7 8" key="1">
    <citation type="submission" date="2021-06" db="EMBL/GenBank/DDBJ databases">
        <title>Genome sequence of Babesia caballi.</title>
        <authorList>
            <person name="Yamagishi J."/>
            <person name="Kidaka T."/>
            <person name="Ochi A."/>
        </authorList>
    </citation>
    <scope>NUCLEOTIDE SEQUENCE [LARGE SCALE GENOMIC DNA]</scope>
    <source>
        <strain evidence="7">USDA-D6B2</strain>
    </source>
</reference>
<evidence type="ECO:0000313" key="8">
    <source>
        <dbReference type="Proteomes" id="UP001497744"/>
    </source>
</evidence>
<feature type="transmembrane region" description="Helical" evidence="5">
    <location>
        <begin position="168"/>
        <end position="186"/>
    </location>
</feature>
<feature type="transmembrane region" description="Helical" evidence="5">
    <location>
        <begin position="124"/>
        <end position="148"/>
    </location>
</feature>
<dbReference type="RefSeq" id="XP_067717202.1">
    <property type="nucleotide sequence ID" value="XM_067861101.1"/>
</dbReference>
<sequence length="946" mass="106485">MEVTNRSNEVKDQLLEKAREEEYRHALPTSAFPEKRATQTWKDFILGLDWWLILCFFLWYAQNALYVVFNKKFLNSVRLPWTLSACQLMVGWIFMVIFWGFNLRDRPHFEEMRKFFITFMPMGLLHFLVHVGSVVSMGLGAISFTHVVKALEPVITVLLSMVCLREFMNIYAYLALIPVVAGVALASMKELEFSLASFLFAMLSNVTGALRSIFAKVTMKNKAEIGENLTASNINLILTLIASVMALPFVIAFEAQRIIPVWVKATAKMSTGDKAWVLGYGFLSSVFYFTSNDSAFYCLGKINQVTYSVANTAKRVLLITTSIIVFANPVNNLGYVTRAFLVQLPHELRKRLHQEPLADAQQPLRVGLAGEQLGEAVVGTLRPGLQDVQRHLAGVQRLGAPPVVRPRLQAEAARRLGLDGEDHKQLRQAGQVLVAPADYPPILLQRGQAERSSLGPRRGRATRELRAVQLHAVRDGGVLDAGLDVSRAGVADARREVPALLAEGRLEVDPAALNLALPLIDPQQVPALVVPLERLPQNGRGQVAGRGATAVDFHQLSAGAPGPVRSGVVGARQLRVELSHSVELGDQRVKAPRRDVNLLQLRQRVLDDARRVVLPKGHVAHDERHELDAVLRVGRLPVGEPLRQEHAAELAYRHALVVHQKPVLHVHRGDLFAVAQRLNQHFAEYRRALRPTLGRRAHGVQELAQRVMRGQVQVPPRRCAAVDELRYEPARRLDSYFLEVEVALEGRHGDVDVERVLHVEQRLDVFQQHEGDVAVQRHRHSVDLRGRRRRHAEAGVDDVVKVLRGCLELARRRFVDAVVSVRGCARVTAHQPSNPPTCQRSCIAEERLQHRVHEDRYQRVYGDVLQRHVGQRPPRRYLELDHAVHPLERQFDVPGHLERPQHLVQVHGELGETVQLLALGGRLVRQHQWVALHEVEERLRALLRVE</sequence>
<gene>
    <name evidence="7" type="ORF">BcabD6B2_45680</name>
</gene>
<evidence type="ECO:0000256" key="2">
    <source>
        <dbReference type="ARBA" id="ARBA00022692"/>
    </source>
</evidence>
<evidence type="ECO:0000256" key="3">
    <source>
        <dbReference type="ARBA" id="ARBA00022989"/>
    </source>
</evidence>
<feature type="transmembrane region" description="Helical" evidence="5">
    <location>
        <begin position="44"/>
        <end position="61"/>
    </location>
</feature>
<evidence type="ECO:0000313" key="7">
    <source>
        <dbReference type="EMBL" id="GIX65133.1"/>
    </source>
</evidence>
<keyword evidence="4 5" id="KW-0472">Membrane</keyword>
<organism evidence="7 8">
    <name type="scientific">Babesia caballi</name>
    <dbReference type="NCBI Taxonomy" id="5871"/>
    <lineage>
        <taxon>Eukaryota</taxon>
        <taxon>Sar</taxon>
        <taxon>Alveolata</taxon>
        <taxon>Apicomplexa</taxon>
        <taxon>Aconoidasida</taxon>
        <taxon>Piroplasmida</taxon>
        <taxon>Babesiidae</taxon>
        <taxon>Babesia</taxon>
    </lineage>
</organism>
<accession>A0AAV4LZI5</accession>
<feature type="transmembrane region" description="Helical" evidence="5">
    <location>
        <begin position="274"/>
        <end position="291"/>
    </location>
</feature>
<keyword evidence="3 5" id="KW-1133">Transmembrane helix</keyword>
<keyword evidence="8" id="KW-1185">Reference proteome</keyword>